<dbReference type="CDD" id="cd08545">
    <property type="entry name" value="YcnI_like"/>
    <property type="match status" value="1"/>
</dbReference>
<feature type="compositionally biased region" description="Polar residues" evidence="1">
    <location>
        <begin position="146"/>
        <end position="165"/>
    </location>
</feature>
<feature type="region of interest" description="Disordered" evidence="1">
    <location>
        <begin position="136"/>
        <end position="165"/>
    </location>
</feature>
<evidence type="ECO:0000259" key="4">
    <source>
        <dbReference type="Pfam" id="PF07987"/>
    </source>
</evidence>
<evidence type="ECO:0000256" key="3">
    <source>
        <dbReference type="SAM" id="SignalP"/>
    </source>
</evidence>
<name>A0A151A1R7_9STAP</name>
<protein>
    <submittedName>
        <fullName evidence="5">Nuclear export factor GLE1</fullName>
    </submittedName>
</protein>
<evidence type="ECO:0000313" key="6">
    <source>
        <dbReference type="Proteomes" id="UP000075418"/>
    </source>
</evidence>
<keyword evidence="2" id="KW-1133">Transmembrane helix</keyword>
<dbReference type="AlphaFoldDB" id="A0A151A1R7"/>
<accession>A0A151A1R7</accession>
<dbReference type="InterPro" id="IPR038507">
    <property type="entry name" value="YcnI-like_sf"/>
</dbReference>
<sequence>MKKIVVTIVAFIVALSMSKVADAHVTLNPNSSEPGSYDKYDVRVPVEKDDNTTKVELKVPKGLNVVGVEPVNGFEHKFTKDRKGNITKITWEATNGGIKPNEFIDLPIQVANPDKEGKFKWDAYQTYKNGDVVKWTGNEKSETPAPVTTVSKSSNSNQGNEQGDASHSNVALWIVSIIAIVLSLIAIFKKSRKS</sequence>
<keyword evidence="2" id="KW-0812">Transmembrane</keyword>
<evidence type="ECO:0000313" key="5">
    <source>
        <dbReference type="EMBL" id="KYH13368.1"/>
    </source>
</evidence>
<keyword evidence="3" id="KW-0732">Signal</keyword>
<dbReference type="Gene3D" id="2.60.40.2230">
    <property type="entry name" value="Uncharacterised protein YcnI-like PF07987, DUF1775"/>
    <property type="match status" value="1"/>
</dbReference>
<dbReference type="Proteomes" id="UP000075418">
    <property type="component" value="Unassembled WGS sequence"/>
</dbReference>
<gene>
    <name evidence="5" type="ORF">A0131_00895</name>
</gene>
<dbReference type="InterPro" id="IPR012533">
    <property type="entry name" value="YcnI-copper_dom"/>
</dbReference>
<keyword evidence="2" id="KW-0472">Membrane</keyword>
<dbReference type="Pfam" id="PF07987">
    <property type="entry name" value="DUF1775"/>
    <property type="match status" value="1"/>
</dbReference>
<feature type="chain" id="PRO_5039300260" evidence="3">
    <location>
        <begin position="22"/>
        <end position="194"/>
    </location>
</feature>
<dbReference type="RefSeq" id="WP_061853599.1">
    <property type="nucleotide sequence ID" value="NZ_LUGM01000002.1"/>
</dbReference>
<feature type="signal peptide" evidence="3">
    <location>
        <begin position="1"/>
        <end position="21"/>
    </location>
</feature>
<organism evidence="5 6">
    <name type="scientific">Staphylococcus kloosii</name>
    <dbReference type="NCBI Taxonomy" id="29384"/>
    <lineage>
        <taxon>Bacteria</taxon>
        <taxon>Bacillati</taxon>
        <taxon>Bacillota</taxon>
        <taxon>Bacilli</taxon>
        <taxon>Bacillales</taxon>
        <taxon>Staphylococcaceae</taxon>
        <taxon>Staphylococcus</taxon>
    </lineage>
</organism>
<feature type="domain" description="YncI copper-binding" evidence="4">
    <location>
        <begin position="24"/>
        <end position="149"/>
    </location>
</feature>
<proteinExistence type="predicted"/>
<comment type="caution">
    <text evidence="5">The sequence shown here is derived from an EMBL/GenBank/DDBJ whole genome shotgun (WGS) entry which is preliminary data.</text>
</comment>
<evidence type="ECO:0000256" key="1">
    <source>
        <dbReference type="SAM" id="MobiDB-lite"/>
    </source>
</evidence>
<evidence type="ECO:0000256" key="2">
    <source>
        <dbReference type="SAM" id="Phobius"/>
    </source>
</evidence>
<feature type="transmembrane region" description="Helical" evidence="2">
    <location>
        <begin position="170"/>
        <end position="188"/>
    </location>
</feature>
<dbReference type="EMBL" id="LUGM01000002">
    <property type="protein sequence ID" value="KYH13368.1"/>
    <property type="molecule type" value="Genomic_DNA"/>
</dbReference>
<reference evidence="5 6" key="1">
    <citation type="submission" date="2016-02" db="EMBL/GenBank/DDBJ databases">
        <title>Draft genome sequence of hydrocarbon degrading Staphylococcus saprophyticus Strain CNV2, isolated from crude-oil contaminated soil from Noonmati Oil Refinery, Guwahati, Assam, India.</title>
        <authorList>
            <person name="Mukherjee A."/>
            <person name="Chettri B."/>
            <person name="Langpoklakpam J."/>
            <person name="Singh A.K."/>
            <person name="Chattopadhyay D.J."/>
        </authorList>
    </citation>
    <scope>NUCLEOTIDE SEQUENCE [LARGE SCALE GENOMIC DNA]</scope>
    <source>
        <strain evidence="5 6">CNV2</strain>
    </source>
</reference>